<comment type="caution">
    <text evidence="10">The sequence shown here is derived from an EMBL/GenBank/DDBJ whole genome shotgun (WGS) entry which is preliminary data.</text>
</comment>
<dbReference type="PROSITE" id="PS50157">
    <property type="entry name" value="ZINC_FINGER_C2H2_2"/>
    <property type="match status" value="3"/>
</dbReference>
<dbReference type="Proteomes" id="UP001174136">
    <property type="component" value="Unassembled WGS sequence"/>
</dbReference>
<feature type="compositionally biased region" description="Polar residues" evidence="8">
    <location>
        <begin position="21"/>
        <end position="33"/>
    </location>
</feature>
<evidence type="ECO:0000256" key="1">
    <source>
        <dbReference type="ARBA" id="ARBA00004123"/>
    </source>
</evidence>
<comment type="subcellular location">
    <subcellularLocation>
        <location evidence="1">Nucleus</location>
    </subcellularLocation>
</comment>
<dbReference type="PROSITE" id="PS00028">
    <property type="entry name" value="ZINC_FINGER_C2H2_1"/>
    <property type="match status" value="3"/>
</dbReference>
<gene>
    <name evidence="10" type="primary">ZNF142_1</name>
    <name evidence="10" type="ORF">N1851_032326</name>
</gene>
<feature type="domain" description="C2H2-type" evidence="9">
    <location>
        <begin position="199"/>
        <end position="221"/>
    </location>
</feature>
<evidence type="ECO:0000256" key="8">
    <source>
        <dbReference type="SAM" id="MobiDB-lite"/>
    </source>
</evidence>
<dbReference type="InterPro" id="IPR050888">
    <property type="entry name" value="ZnF_C2H2-type_TF"/>
</dbReference>
<dbReference type="InterPro" id="IPR036236">
    <property type="entry name" value="Znf_C2H2_sf"/>
</dbReference>
<feature type="compositionally biased region" description="Basic and acidic residues" evidence="8">
    <location>
        <begin position="1"/>
        <end position="14"/>
    </location>
</feature>
<name>A0AA47M3B6_MERPO</name>
<feature type="region of interest" description="Disordered" evidence="8">
    <location>
        <begin position="1"/>
        <end position="82"/>
    </location>
</feature>
<dbReference type="Gene3D" id="3.30.160.60">
    <property type="entry name" value="Classic Zinc Finger"/>
    <property type="match status" value="2"/>
</dbReference>
<proteinExistence type="predicted"/>
<dbReference type="EMBL" id="JAOPHQ010006114">
    <property type="protein sequence ID" value="KAK0132782.1"/>
    <property type="molecule type" value="Genomic_DNA"/>
</dbReference>
<protein>
    <submittedName>
        <fullName evidence="10">Zinc finger protein 142</fullName>
    </submittedName>
</protein>
<dbReference type="SMART" id="SM00355">
    <property type="entry name" value="ZnF_C2H2"/>
    <property type="match status" value="6"/>
</dbReference>
<dbReference type="FunFam" id="3.30.160.60:FF:000870">
    <property type="entry name" value="zinc finger protein 197 isoform X1"/>
    <property type="match status" value="1"/>
</dbReference>
<evidence type="ECO:0000256" key="4">
    <source>
        <dbReference type="ARBA" id="ARBA00022771"/>
    </source>
</evidence>
<sequence length="353" mass="39317">MEPSPTEKGEKLPSDPEDQAGLSSLEGSQSLTSGRPRRKRRPNPHYAVSAEPEVLGHKTKRRKKDQGGKKRAVTNESDTTPSKEYLAEGSEHIFRTHTCPTCRRCFKMRSHLQEHLRIHFPSPSLQCPTCDRYFTSQSKLRVHMLREAGDKVHRCSRCDYSAVERNAVRRHLANVHGDGGDGGDEEDAGDLPTPGAPTYPCPTCGQTFQQSRSLKAHMKTHNVPLARQALPCFQEGCSFTGSLRRELLRHAREAHGVAAVECRHHACNAVFANERDMEAHRRAHLAYHCAQCDFSCSNKSAFLQAPAARPRGRGGAPLRVLRLRPRSTPWSSSSTWDICTPARRSTSVRSAAT</sequence>
<evidence type="ECO:0000259" key="9">
    <source>
        <dbReference type="PROSITE" id="PS50157"/>
    </source>
</evidence>
<dbReference type="PANTHER" id="PTHR24406">
    <property type="entry name" value="TRANSCRIPTIONAL REPRESSOR CTCFL-RELATED"/>
    <property type="match status" value="1"/>
</dbReference>
<keyword evidence="6" id="KW-0539">Nucleus</keyword>
<evidence type="ECO:0000313" key="10">
    <source>
        <dbReference type="EMBL" id="KAK0132782.1"/>
    </source>
</evidence>
<feature type="domain" description="C2H2-type" evidence="9">
    <location>
        <begin position="97"/>
        <end position="124"/>
    </location>
</feature>
<dbReference type="InterPro" id="IPR013087">
    <property type="entry name" value="Znf_C2H2_type"/>
</dbReference>
<dbReference type="SUPFAM" id="SSF57667">
    <property type="entry name" value="beta-beta-alpha zinc fingers"/>
    <property type="match status" value="2"/>
</dbReference>
<dbReference type="GO" id="GO:0005634">
    <property type="term" value="C:nucleus"/>
    <property type="evidence" value="ECO:0007669"/>
    <property type="project" value="UniProtKB-SubCell"/>
</dbReference>
<feature type="domain" description="C2H2-type" evidence="9">
    <location>
        <begin position="125"/>
        <end position="152"/>
    </location>
</feature>
<keyword evidence="4 7" id="KW-0863">Zinc-finger</keyword>
<evidence type="ECO:0000256" key="7">
    <source>
        <dbReference type="PROSITE-ProRule" id="PRU00042"/>
    </source>
</evidence>
<keyword evidence="11" id="KW-1185">Reference proteome</keyword>
<accession>A0AA47M3B6</accession>
<evidence type="ECO:0000256" key="3">
    <source>
        <dbReference type="ARBA" id="ARBA00022737"/>
    </source>
</evidence>
<dbReference type="AlphaFoldDB" id="A0AA47M3B6"/>
<evidence type="ECO:0000256" key="5">
    <source>
        <dbReference type="ARBA" id="ARBA00022833"/>
    </source>
</evidence>
<keyword evidence="5" id="KW-0862">Zinc</keyword>
<dbReference type="GO" id="GO:0008270">
    <property type="term" value="F:zinc ion binding"/>
    <property type="evidence" value="ECO:0007669"/>
    <property type="project" value="UniProtKB-KW"/>
</dbReference>
<dbReference type="Pfam" id="PF00096">
    <property type="entry name" value="zf-C2H2"/>
    <property type="match status" value="3"/>
</dbReference>
<reference evidence="10" key="1">
    <citation type="journal article" date="2023" name="Front. Mar. Sci.">
        <title>A new Merluccius polli reference genome to investigate the effects of global change in West African waters.</title>
        <authorList>
            <person name="Mateo J.L."/>
            <person name="Blanco-Fernandez C."/>
            <person name="Garcia-Vazquez E."/>
            <person name="Machado-Schiaffino G."/>
        </authorList>
    </citation>
    <scope>NUCLEOTIDE SEQUENCE</scope>
    <source>
        <strain evidence="10">C29</strain>
        <tissue evidence="10">Fin</tissue>
    </source>
</reference>
<organism evidence="10 11">
    <name type="scientific">Merluccius polli</name>
    <name type="common">Benguela hake</name>
    <name type="synonym">Merluccius cadenati</name>
    <dbReference type="NCBI Taxonomy" id="89951"/>
    <lineage>
        <taxon>Eukaryota</taxon>
        <taxon>Metazoa</taxon>
        <taxon>Chordata</taxon>
        <taxon>Craniata</taxon>
        <taxon>Vertebrata</taxon>
        <taxon>Euteleostomi</taxon>
        <taxon>Actinopterygii</taxon>
        <taxon>Neopterygii</taxon>
        <taxon>Teleostei</taxon>
        <taxon>Neoteleostei</taxon>
        <taxon>Acanthomorphata</taxon>
        <taxon>Zeiogadaria</taxon>
        <taxon>Gadariae</taxon>
        <taxon>Gadiformes</taxon>
        <taxon>Gadoidei</taxon>
        <taxon>Merlucciidae</taxon>
        <taxon>Merluccius</taxon>
    </lineage>
</organism>
<keyword evidence="2" id="KW-0479">Metal-binding</keyword>
<evidence type="ECO:0000256" key="2">
    <source>
        <dbReference type="ARBA" id="ARBA00022723"/>
    </source>
</evidence>
<keyword evidence="3" id="KW-0677">Repeat</keyword>
<evidence type="ECO:0000313" key="11">
    <source>
        <dbReference type="Proteomes" id="UP001174136"/>
    </source>
</evidence>
<evidence type="ECO:0000256" key="6">
    <source>
        <dbReference type="ARBA" id="ARBA00023242"/>
    </source>
</evidence>
<feature type="compositionally biased region" description="Basic residues" evidence="8">
    <location>
        <begin position="57"/>
        <end position="72"/>
    </location>
</feature>